<dbReference type="RefSeq" id="XP_010436673.1">
    <property type="nucleotide sequence ID" value="XM_010438371.1"/>
</dbReference>
<evidence type="ECO:0000313" key="1">
    <source>
        <dbReference type="Proteomes" id="UP000694864"/>
    </source>
</evidence>
<reference evidence="2" key="2">
    <citation type="submission" date="2025-08" db="UniProtKB">
        <authorList>
            <consortium name="RefSeq"/>
        </authorList>
    </citation>
    <scope>IDENTIFICATION</scope>
    <source>
        <tissue evidence="2">Leaf</tissue>
    </source>
</reference>
<organism evidence="1 2">
    <name type="scientific">Camelina sativa</name>
    <name type="common">False flax</name>
    <name type="synonym">Myagrum sativum</name>
    <dbReference type="NCBI Taxonomy" id="90675"/>
    <lineage>
        <taxon>Eukaryota</taxon>
        <taxon>Viridiplantae</taxon>
        <taxon>Streptophyta</taxon>
        <taxon>Embryophyta</taxon>
        <taxon>Tracheophyta</taxon>
        <taxon>Spermatophyta</taxon>
        <taxon>Magnoliopsida</taxon>
        <taxon>eudicotyledons</taxon>
        <taxon>Gunneridae</taxon>
        <taxon>Pentapetalae</taxon>
        <taxon>rosids</taxon>
        <taxon>malvids</taxon>
        <taxon>Brassicales</taxon>
        <taxon>Brassicaceae</taxon>
        <taxon>Camelineae</taxon>
        <taxon>Camelina</taxon>
    </lineage>
</organism>
<gene>
    <name evidence="2" type="primary">LOC104720473</name>
</gene>
<dbReference type="Proteomes" id="UP000694864">
    <property type="component" value="Chromosome 10"/>
</dbReference>
<dbReference type="PANTHER" id="PTHR45023:SF4">
    <property type="entry name" value="GLYCINE-RICH PROTEIN-RELATED"/>
    <property type="match status" value="1"/>
</dbReference>
<reference evidence="1" key="1">
    <citation type="journal article" date="2014" name="Nat. Commun.">
        <title>The emerging biofuel crop Camelina sativa retains a highly undifferentiated hexaploid genome structure.</title>
        <authorList>
            <person name="Kagale S."/>
            <person name="Koh C."/>
            <person name="Nixon J."/>
            <person name="Bollina V."/>
            <person name="Clarke W.E."/>
            <person name="Tuteja R."/>
            <person name="Spillane C."/>
            <person name="Robinson S.J."/>
            <person name="Links M.G."/>
            <person name="Clarke C."/>
            <person name="Higgins E.E."/>
            <person name="Huebert T."/>
            <person name="Sharpe A.G."/>
            <person name="Parkin I.A."/>
        </authorList>
    </citation>
    <scope>NUCLEOTIDE SEQUENCE [LARGE SCALE GENOMIC DNA]</scope>
    <source>
        <strain evidence="1">cv. DH55</strain>
    </source>
</reference>
<name>A0ABM0U6J9_CAMSA</name>
<proteinExistence type="predicted"/>
<dbReference type="GeneID" id="104720473"/>
<keyword evidence="1" id="KW-1185">Reference proteome</keyword>
<dbReference type="PANTHER" id="PTHR45023">
    <property type="match status" value="1"/>
</dbReference>
<sequence length="363" mass="41348">MASRSVEPLELTVGFSRETTAGFLWWDNDDRGYFWWPTANGEVHWLTIRREKPYFVDLLNSQKDSNGSENPILPNTFSSQPVHFTSSFSSQPLHFSQSFSSQPVHFSPASQSEECIEVTVDETEEDRGRGVRKRWSAEEDLNLISAWLNTSKDPVVSNDQRLNSFSKRIADYYKSNDGASGSNARGPSQCKARWSKINHQVNNFGGCYTQASSRKKSGESEDDVISMAYELYKNDQKKPFYLGHCWRELKNDQKWITEECSHKLTKLAPEGAYIPGSSNDGAEMRPLGVKASKEKGRKPTMSNEVEDGSVVKLHKIISMKDQEQAAKERHDKMRLLYSLVNKSELTPAEERLRDKLLDQMSNI</sequence>
<evidence type="ECO:0000313" key="2">
    <source>
        <dbReference type="RefSeq" id="XP_010436673.1"/>
    </source>
</evidence>
<accession>A0ABM0U6J9</accession>
<protein>
    <submittedName>
        <fullName evidence="2">Glutathione S-transferase T3-like</fullName>
    </submittedName>
</protein>